<dbReference type="Proteomes" id="UP001302329">
    <property type="component" value="Unassembled WGS sequence"/>
</dbReference>
<dbReference type="RefSeq" id="WP_323357614.1">
    <property type="nucleotide sequence ID" value="NZ_JAYGHY010000058.1"/>
</dbReference>
<protein>
    <recommendedName>
        <fullName evidence="3">Nucleotidyltransferase</fullName>
    </recommendedName>
</protein>
<evidence type="ECO:0008006" key="3">
    <source>
        <dbReference type="Google" id="ProtNLM"/>
    </source>
</evidence>
<reference evidence="1 2" key="1">
    <citation type="submission" date="2023-12" db="EMBL/GenBank/DDBJ databases">
        <title>Baltic Sea Cyanobacteria.</title>
        <authorList>
            <person name="Delbaje E."/>
            <person name="Fewer D.P."/>
            <person name="Shishido T.K."/>
        </authorList>
    </citation>
    <scope>NUCLEOTIDE SEQUENCE [LARGE SCALE GENOMIC DNA]</scope>
    <source>
        <strain evidence="1 2">UHCC 0281</strain>
    </source>
</reference>
<proteinExistence type="predicted"/>
<organism evidence="1 2">
    <name type="scientific">Cyanobium gracile UHCC 0281</name>
    <dbReference type="NCBI Taxonomy" id="3110309"/>
    <lineage>
        <taxon>Bacteria</taxon>
        <taxon>Bacillati</taxon>
        <taxon>Cyanobacteriota</taxon>
        <taxon>Cyanophyceae</taxon>
        <taxon>Synechococcales</taxon>
        <taxon>Prochlorococcaceae</taxon>
        <taxon>Cyanobium</taxon>
    </lineage>
</organism>
<evidence type="ECO:0000313" key="1">
    <source>
        <dbReference type="EMBL" id="MEA5443633.1"/>
    </source>
</evidence>
<name>A0ABU5SYN2_9CYAN</name>
<gene>
    <name evidence="1" type="ORF">VB739_13815</name>
</gene>
<evidence type="ECO:0000313" key="2">
    <source>
        <dbReference type="Proteomes" id="UP001302329"/>
    </source>
</evidence>
<dbReference type="EMBL" id="JAYGHY010000058">
    <property type="protein sequence ID" value="MEA5443633.1"/>
    <property type="molecule type" value="Genomic_DNA"/>
</dbReference>
<comment type="caution">
    <text evidence="1">The sequence shown here is derived from an EMBL/GenBank/DDBJ whole genome shotgun (WGS) entry which is preliminary data.</text>
</comment>
<keyword evidence="2" id="KW-1185">Reference proteome</keyword>
<sequence>MNPNDPNVALLEQAAAHLGEALLEQLVFVGGAVAGLLITDPAMPDIRPTQDVDVICRVIARADYYQLGMQLRARGFQEDTRPGAPLCRWCIEQITLDLMPAQGNILGFSNRWYPLAVESAQLQVLPSGRSIRMVTAPVFLATKLEAFYGRGQGAFLFSHDLEDLMAVVDGRESLLEECRLSPPELRNALAAHFQVLLATPAFIEAVPAFLPGDQASQQRLPELLLMLSSIAALADS</sequence>
<accession>A0ABU5SYN2</accession>